<organism evidence="7 8">
    <name type="scientific">Pisum sativum</name>
    <name type="common">Garden pea</name>
    <name type="synonym">Lathyrus oleraceus</name>
    <dbReference type="NCBI Taxonomy" id="3888"/>
    <lineage>
        <taxon>Eukaryota</taxon>
        <taxon>Viridiplantae</taxon>
        <taxon>Streptophyta</taxon>
        <taxon>Embryophyta</taxon>
        <taxon>Tracheophyta</taxon>
        <taxon>Spermatophyta</taxon>
        <taxon>Magnoliopsida</taxon>
        <taxon>eudicotyledons</taxon>
        <taxon>Gunneridae</taxon>
        <taxon>Pentapetalae</taxon>
        <taxon>rosids</taxon>
        <taxon>fabids</taxon>
        <taxon>Fabales</taxon>
        <taxon>Fabaceae</taxon>
        <taxon>Papilionoideae</taxon>
        <taxon>50 kb inversion clade</taxon>
        <taxon>NPAAA clade</taxon>
        <taxon>Hologalegina</taxon>
        <taxon>IRL clade</taxon>
        <taxon>Fabeae</taxon>
        <taxon>Lathyrus</taxon>
    </lineage>
</organism>
<dbReference type="Proteomes" id="UP001058974">
    <property type="component" value="Chromosome 1"/>
</dbReference>
<name>A0A9D5BJ45_PEA</name>
<feature type="region of interest" description="Disordered" evidence="6">
    <location>
        <begin position="395"/>
        <end position="481"/>
    </location>
</feature>
<comment type="caution">
    <text evidence="7">The sequence shown here is derived from an EMBL/GenBank/DDBJ whole genome shotgun (WGS) entry which is preliminary data.</text>
</comment>
<accession>A0A9D5BJ45</accession>
<evidence type="ECO:0000313" key="7">
    <source>
        <dbReference type="EMBL" id="KAI5444471.1"/>
    </source>
</evidence>
<evidence type="ECO:0000256" key="2">
    <source>
        <dbReference type="ARBA" id="ARBA00010222"/>
    </source>
</evidence>
<comment type="subcellular location">
    <subcellularLocation>
        <location evidence="1">Nucleus</location>
    </subcellularLocation>
</comment>
<keyword evidence="4" id="KW-0804">Transcription</keyword>
<dbReference type="GO" id="GO:0010628">
    <property type="term" value="P:positive regulation of gene expression"/>
    <property type="evidence" value="ECO:0007669"/>
    <property type="project" value="TreeGrafter"/>
</dbReference>
<comment type="similarity">
    <text evidence="2">Belongs to the Mediator complex subunit 23 family.</text>
</comment>
<evidence type="ECO:0000256" key="5">
    <source>
        <dbReference type="ARBA" id="ARBA00023242"/>
    </source>
</evidence>
<evidence type="ECO:0000256" key="4">
    <source>
        <dbReference type="ARBA" id="ARBA00023163"/>
    </source>
</evidence>
<evidence type="ECO:0000256" key="6">
    <source>
        <dbReference type="SAM" id="MobiDB-lite"/>
    </source>
</evidence>
<dbReference type="EMBL" id="JAMSHJ010000001">
    <property type="protein sequence ID" value="KAI5444471.1"/>
    <property type="molecule type" value="Genomic_DNA"/>
</dbReference>
<proteinExistence type="inferred from homology"/>
<keyword evidence="8" id="KW-1185">Reference proteome</keyword>
<dbReference type="InterPro" id="IPR021629">
    <property type="entry name" value="Mediator_Med23"/>
</dbReference>
<dbReference type="GO" id="GO:0006357">
    <property type="term" value="P:regulation of transcription by RNA polymerase II"/>
    <property type="evidence" value="ECO:0007669"/>
    <property type="project" value="TreeGrafter"/>
</dbReference>
<dbReference type="GO" id="GO:0005667">
    <property type="term" value="C:transcription regulator complex"/>
    <property type="evidence" value="ECO:0007669"/>
    <property type="project" value="TreeGrafter"/>
</dbReference>
<evidence type="ECO:0000313" key="8">
    <source>
        <dbReference type="Proteomes" id="UP001058974"/>
    </source>
</evidence>
<keyword evidence="5" id="KW-0539">Nucleus</keyword>
<sequence>MALEKTVSPKMKWFQHTLVLFQHVTGAATNTVRRYLPNGNPASPLNFVHTIGSTAQSSMEPLSGATLSPVKSSDISSSGLQFKLRGSPSIRNNDISNSSLRQLCCKIILTGLEFSLKPVIYAEIFNHMLNWLVNWDQRQHGVDEFDIIKSWRLDKTVIAWLHSCLDVIWLLVDEGKCRVPFYELLRSDFQFIGNIPDDEALFTVILEIHRRRDMMALHMQMLDHHLHCPTFGTHRILNQTTPIISSEAVAHLRLSPLSYLSVLGEPLHGEDITTSIQKGSLGWERVVCCIRHALRTTPSPDWWRRVLVLAPCYRPSSQGITAGAIFPLEMICEAVIDRIIIRIELVMNALNSTSRKVETQPELKVKKDDSVHEHKGQVKKEIFIIKHRKSRDEVVEDQNISDLHGDDWREPTETLQFQSPRSLSQDGNITRRIRRRTSSREREQEQCSSSIDRRFSISPVRRSSDTSTLHSARNNTSTSSKPAKMVYVPAIVTSLVMDKSNNSDCGESAAATTGTKRIIVRRNVGVASPHSQSPAKANGNATKHDLEPTSLLASVRPCSTDMHCGFAHGLQISTKDFSTDERLIPKWHIPCDEEIHFANELLDIQFKFALDDLLKICQTKIHADQRDEKEHLKVTLLRIESSLQGRHFFTVISWRVIRESPQYHGFPSLLF</sequence>
<dbReference type="GO" id="GO:0016592">
    <property type="term" value="C:mediator complex"/>
    <property type="evidence" value="ECO:0007669"/>
    <property type="project" value="TreeGrafter"/>
</dbReference>
<dbReference type="PANTHER" id="PTHR12691:SF10">
    <property type="entry name" value="MEDIATOR OF RNA POLYMERASE II TRANSCRIPTION SUBUNIT 23"/>
    <property type="match status" value="1"/>
</dbReference>
<dbReference type="Gramene" id="Psat01G0292200-T1">
    <property type="protein sequence ID" value="KAI5444471.1"/>
    <property type="gene ID" value="KIW84_012922"/>
</dbReference>
<feature type="compositionally biased region" description="Basic and acidic residues" evidence="6">
    <location>
        <begin position="403"/>
        <end position="412"/>
    </location>
</feature>
<keyword evidence="3" id="KW-0805">Transcription regulation</keyword>
<evidence type="ECO:0000256" key="1">
    <source>
        <dbReference type="ARBA" id="ARBA00004123"/>
    </source>
</evidence>
<reference evidence="7 8" key="1">
    <citation type="journal article" date="2022" name="Nat. Genet.">
        <title>Improved pea reference genome and pan-genome highlight genomic features and evolutionary characteristics.</title>
        <authorList>
            <person name="Yang T."/>
            <person name="Liu R."/>
            <person name="Luo Y."/>
            <person name="Hu S."/>
            <person name="Wang D."/>
            <person name="Wang C."/>
            <person name="Pandey M.K."/>
            <person name="Ge S."/>
            <person name="Xu Q."/>
            <person name="Li N."/>
            <person name="Li G."/>
            <person name="Huang Y."/>
            <person name="Saxena R.K."/>
            <person name="Ji Y."/>
            <person name="Li M."/>
            <person name="Yan X."/>
            <person name="He Y."/>
            <person name="Liu Y."/>
            <person name="Wang X."/>
            <person name="Xiang C."/>
            <person name="Varshney R.K."/>
            <person name="Ding H."/>
            <person name="Gao S."/>
            <person name="Zong X."/>
        </authorList>
    </citation>
    <scope>NUCLEOTIDE SEQUENCE [LARGE SCALE GENOMIC DNA]</scope>
    <source>
        <strain evidence="7 8">cv. Zhongwan 6</strain>
    </source>
</reference>
<gene>
    <name evidence="7" type="ORF">KIW84_012922</name>
</gene>
<feature type="compositionally biased region" description="Polar residues" evidence="6">
    <location>
        <begin position="413"/>
        <end position="428"/>
    </location>
</feature>
<feature type="compositionally biased region" description="Basic and acidic residues" evidence="6">
    <location>
        <begin position="438"/>
        <end position="455"/>
    </location>
</feature>
<protein>
    <submittedName>
        <fullName evidence="7">Uncharacterized protein</fullName>
    </submittedName>
</protein>
<evidence type="ECO:0000256" key="3">
    <source>
        <dbReference type="ARBA" id="ARBA00023015"/>
    </source>
</evidence>
<dbReference type="PANTHER" id="PTHR12691">
    <property type="entry name" value="MEDIATOR OF RNA POLYMERASE II TRANSCRIPTION SUBUNIT 23"/>
    <property type="match status" value="1"/>
</dbReference>
<feature type="compositionally biased region" description="Polar residues" evidence="6">
    <location>
        <begin position="465"/>
        <end position="481"/>
    </location>
</feature>
<dbReference type="AlphaFoldDB" id="A0A9D5BJ45"/>